<feature type="region of interest" description="Disordered" evidence="1">
    <location>
        <begin position="1"/>
        <end position="26"/>
    </location>
</feature>
<feature type="domain" description="AAA" evidence="2">
    <location>
        <begin position="35"/>
        <end position="212"/>
    </location>
</feature>
<feature type="compositionally biased region" description="Low complexity" evidence="1">
    <location>
        <begin position="15"/>
        <end position="26"/>
    </location>
</feature>
<reference evidence="3 4" key="1">
    <citation type="submission" date="2020-02" db="EMBL/GenBank/DDBJ databases">
        <title>Comparative genomics of sulfur disproportionating microorganisms.</title>
        <authorList>
            <person name="Ward L.M."/>
            <person name="Bertran E."/>
            <person name="Johnston D.T."/>
        </authorList>
    </citation>
    <scope>NUCLEOTIDE SEQUENCE [LARGE SCALE GENOMIC DNA]</scope>
    <source>
        <strain evidence="3 4">DSM 3696</strain>
    </source>
</reference>
<dbReference type="InterPro" id="IPR025669">
    <property type="entry name" value="AAA_dom"/>
</dbReference>
<organism evidence="3 4">
    <name type="scientific">Desulfolutivibrio sulfodismutans</name>
    <dbReference type="NCBI Taxonomy" id="63561"/>
    <lineage>
        <taxon>Bacteria</taxon>
        <taxon>Pseudomonadati</taxon>
        <taxon>Thermodesulfobacteriota</taxon>
        <taxon>Desulfovibrionia</taxon>
        <taxon>Desulfovibrionales</taxon>
        <taxon>Desulfovibrionaceae</taxon>
        <taxon>Desulfolutivibrio</taxon>
    </lineage>
</organism>
<dbReference type="SUPFAM" id="SSF52540">
    <property type="entry name" value="P-loop containing nucleoside triphosphate hydrolases"/>
    <property type="match status" value="1"/>
</dbReference>
<sequence>MRAPGTEGAGGGEPVAGASSGGAAPDAGTRPGCARILAVANQKGGVGKTTTALSLGAALARRGKRVLVMDLDPHNCASAHLGFFPENVSGSALDLFLADTVDAGAFAAAVIRPGQAGFDFVPGHYRLSELDMDLRARPRKGVILKEALVAVADRYDFMILDCPPHMGVLLANAMVAADLLVIPIQTDFLALHGLRLIFDSIRTINRVLKKPLAFKALATMYDRRAGACVRVLNLLRRKLGPRVFSTVIGLDTQFREASADGKVIYEVAPDSRGAREYLQLADEILRS</sequence>
<dbReference type="InterPro" id="IPR050678">
    <property type="entry name" value="DNA_Partitioning_ATPase"/>
</dbReference>
<dbReference type="Gene3D" id="3.40.50.300">
    <property type="entry name" value="P-loop containing nucleotide triphosphate hydrolases"/>
    <property type="match status" value="1"/>
</dbReference>
<dbReference type="Pfam" id="PF13614">
    <property type="entry name" value="AAA_31"/>
    <property type="match status" value="1"/>
</dbReference>
<dbReference type="AlphaFoldDB" id="A0A7K3NN36"/>
<dbReference type="FunFam" id="3.40.50.300:FF:000285">
    <property type="entry name" value="Sporulation initiation inhibitor Soj"/>
    <property type="match status" value="1"/>
</dbReference>
<evidence type="ECO:0000313" key="3">
    <source>
        <dbReference type="EMBL" id="NDY57604.1"/>
    </source>
</evidence>
<evidence type="ECO:0000256" key="1">
    <source>
        <dbReference type="SAM" id="MobiDB-lite"/>
    </source>
</evidence>
<dbReference type="Proteomes" id="UP000469724">
    <property type="component" value="Unassembled WGS sequence"/>
</dbReference>
<evidence type="ECO:0000313" key="4">
    <source>
        <dbReference type="Proteomes" id="UP000469724"/>
    </source>
</evidence>
<name>A0A7K3NN36_9BACT</name>
<dbReference type="RefSeq" id="WP_163302691.1">
    <property type="nucleotide sequence ID" value="NZ_JAAGRQ010000054.1"/>
</dbReference>
<dbReference type="PANTHER" id="PTHR13696:SF69">
    <property type="entry name" value="PLASMID PARTITIONING PROTEIN-RELATED"/>
    <property type="match status" value="1"/>
</dbReference>
<comment type="caution">
    <text evidence="3">The sequence shown here is derived from an EMBL/GenBank/DDBJ whole genome shotgun (WGS) entry which is preliminary data.</text>
</comment>
<dbReference type="InterPro" id="IPR027417">
    <property type="entry name" value="P-loop_NTPase"/>
</dbReference>
<keyword evidence="4" id="KW-1185">Reference proteome</keyword>
<dbReference type="PANTHER" id="PTHR13696">
    <property type="entry name" value="P-LOOP CONTAINING NUCLEOSIDE TRIPHOSPHATE HYDROLASE"/>
    <property type="match status" value="1"/>
</dbReference>
<dbReference type="EMBL" id="JAAGRQ010000054">
    <property type="protein sequence ID" value="NDY57604.1"/>
    <property type="molecule type" value="Genomic_DNA"/>
</dbReference>
<evidence type="ECO:0000259" key="2">
    <source>
        <dbReference type="Pfam" id="PF13614"/>
    </source>
</evidence>
<gene>
    <name evidence="3" type="ORF">G3N56_12765</name>
</gene>
<protein>
    <submittedName>
        <fullName evidence="3">ParA family protein</fullName>
    </submittedName>
</protein>
<accession>A0A7K3NN36</accession>
<proteinExistence type="predicted"/>
<dbReference type="CDD" id="cd02042">
    <property type="entry name" value="ParAB_family"/>
    <property type="match status" value="1"/>
</dbReference>